<comment type="caution">
    <text evidence="2">The sequence shown here is derived from an EMBL/GenBank/DDBJ whole genome shotgun (WGS) entry which is preliminary data.</text>
</comment>
<reference evidence="2 3" key="1">
    <citation type="journal article" date="2024" name="IMA Fungus">
        <title>Apiospora arundinis, a panoply of carbohydrate-active enzymes and secondary metabolites.</title>
        <authorList>
            <person name="Sorensen T."/>
            <person name="Petersen C."/>
            <person name="Muurmann A.T."/>
            <person name="Christiansen J.V."/>
            <person name="Brundto M.L."/>
            <person name="Overgaard C.K."/>
            <person name="Boysen A.T."/>
            <person name="Wollenberg R.D."/>
            <person name="Larsen T.O."/>
            <person name="Sorensen J.L."/>
            <person name="Nielsen K.L."/>
            <person name="Sondergaard T.E."/>
        </authorList>
    </citation>
    <scope>NUCLEOTIDE SEQUENCE [LARGE SCALE GENOMIC DNA]</scope>
    <source>
        <strain evidence="2 3">AAU 773</strain>
    </source>
</reference>
<proteinExistence type="predicted"/>
<keyword evidence="3" id="KW-1185">Reference proteome</keyword>
<organism evidence="2 3">
    <name type="scientific">Apiospora arundinis</name>
    <dbReference type="NCBI Taxonomy" id="335852"/>
    <lineage>
        <taxon>Eukaryota</taxon>
        <taxon>Fungi</taxon>
        <taxon>Dikarya</taxon>
        <taxon>Ascomycota</taxon>
        <taxon>Pezizomycotina</taxon>
        <taxon>Sordariomycetes</taxon>
        <taxon>Xylariomycetidae</taxon>
        <taxon>Amphisphaeriales</taxon>
        <taxon>Apiosporaceae</taxon>
        <taxon>Apiospora</taxon>
    </lineage>
</organism>
<dbReference type="Proteomes" id="UP001390339">
    <property type="component" value="Unassembled WGS sequence"/>
</dbReference>
<dbReference type="EMBL" id="JAPCWZ010000005">
    <property type="protein sequence ID" value="KAK8862623.1"/>
    <property type="molecule type" value="Genomic_DNA"/>
</dbReference>
<evidence type="ECO:0000313" key="3">
    <source>
        <dbReference type="Proteomes" id="UP001390339"/>
    </source>
</evidence>
<feature type="compositionally biased region" description="Basic and acidic residues" evidence="1">
    <location>
        <begin position="79"/>
        <end position="92"/>
    </location>
</feature>
<accession>A0ABR2IGC4</accession>
<feature type="compositionally biased region" description="Basic and acidic residues" evidence="1">
    <location>
        <begin position="56"/>
        <end position="69"/>
    </location>
</feature>
<evidence type="ECO:0000256" key="1">
    <source>
        <dbReference type="SAM" id="MobiDB-lite"/>
    </source>
</evidence>
<feature type="region of interest" description="Disordered" evidence="1">
    <location>
        <begin position="52"/>
        <end position="92"/>
    </location>
</feature>
<evidence type="ECO:0000313" key="2">
    <source>
        <dbReference type="EMBL" id="KAK8862623.1"/>
    </source>
</evidence>
<name>A0ABR2IGC4_9PEZI</name>
<protein>
    <submittedName>
        <fullName evidence="2">Uncharacterized protein</fullName>
    </submittedName>
</protein>
<sequence length="92" mass="10894">MAPCTANHSRFIWEWQCCRHKWPVWFGLHVRWCDHCMHRRCKNCVTQARYRVTPPEPRRRPPSPEDGEAKHKKILAESGSDKPKDKKDTAKG</sequence>
<gene>
    <name evidence="2" type="ORF">PGQ11_008858</name>
</gene>